<evidence type="ECO:0000313" key="4">
    <source>
        <dbReference type="EMBL" id="OAD00197.1"/>
    </source>
</evidence>
<feature type="region of interest" description="Disordered" evidence="2">
    <location>
        <begin position="565"/>
        <end position="600"/>
    </location>
</feature>
<feature type="region of interest" description="Disordered" evidence="2">
    <location>
        <begin position="801"/>
        <end position="842"/>
    </location>
</feature>
<gene>
    <name evidence="4" type="ORF">MUCCIDRAFT_166000</name>
</gene>
<evidence type="ECO:0000259" key="3">
    <source>
        <dbReference type="Pfam" id="PF19314"/>
    </source>
</evidence>
<dbReference type="PANTHER" id="PTHR21705:SF11">
    <property type="entry name" value="FHIP FAMILY PROTEIN CG3558"/>
    <property type="match status" value="1"/>
</dbReference>
<comment type="similarity">
    <text evidence="1">Belongs to the FHIP family.</text>
</comment>
<keyword evidence="5" id="KW-1185">Reference proteome</keyword>
<dbReference type="Proteomes" id="UP000077051">
    <property type="component" value="Unassembled WGS sequence"/>
</dbReference>
<dbReference type="OrthoDB" id="5350595at2759"/>
<reference evidence="4 5" key="1">
    <citation type="submission" date="2015-06" db="EMBL/GenBank/DDBJ databases">
        <title>Expansion of signal transduction pathways in fungi by whole-genome duplication.</title>
        <authorList>
            <consortium name="DOE Joint Genome Institute"/>
            <person name="Corrochano L.M."/>
            <person name="Kuo A."/>
            <person name="Marcet-Houben M."/>
            <person name="Polaino S."/>
            <person name="Salamov A."/>
            <person name="Villalobos J.M."/>
            <person name="Alvarez M.I."/>
            <person name="Avalos J."/>
            <person name="Benito E.P."/>
            <person name="Benoit I."/>
            <person name="Burger G."/>
            <person name="Camino L.P."/>
            <person name="Canovas D."/>
            <person name="Cerda-Olmedo E."/>
            <person name="Cheng J.-F."/>
            <person name="Dominguez A."/>
            <person name="Elias M."/>
            <person name="Eslava A.P."/>
            <person name="Glaser F."/>
            <person name="Grimwood J."/>
            <person name="Gutierrez G."/>
            <person name="Heitman J."/>
            <person name="Henrissat B."/>
            <person name="Iturriaga E.A."/>
            <person name="Lang B.F."/>
            <person name="Lavin J.L."/>
            <person name="Lee S."/>
            <person name="Li W."/>
            <person name="Lindquist E."/>
            <person name="Lopez-Garcia S."/>
            <person name="Luque E.M."/>
            <person name="Marcos A.T."/>
            <person name="Martin J."/>
            <person name="Mccluskey K."/>
            <person name="Medina H.R."/>
            <person name="Miralles-Duran A."/>
            <person name="Miyazaki A."/>
            <person name="Munoz-Torres E."/>
            <person name="Oguiza J.A."/>
            <person name="Ohm R."/>
            <person name="Olmedo M."/>
            <person name="Orejas M."/>
            <person name="Ortiz-Castellanos L."/>
            <person name="Pisabarro A.G."/>
            <person name="Rodriguez-Romero J."/>
            <person name="Ruiz-Herrera J."/>
            <person name="Ruiz-Vazquez R."/>
            <person name="Sanz C."/>
            <person name="Schackwitz W."/>
            <person name="Schmutz J."/>
            <person name="Shahriari M."/>
            <person name="Shelest E."/>
            <person name="Silva-Franco F."/>
            <person name="Soanes D."/>
            <person name="Syed K."/>
            <person name="Tagua V.G."/>
            <person name="Talbot N.J."/>
            <person name="Thon M."/>
            <person name="De Vries R.P."/>
            <person name="Wiebenga A."/>
            <person name="Yadav J.S."/>
            <person name="Braun E.L."/>
            <person name="Baker S."/>
            <person name="Garre V."/>
            <person name="Horwitz B."/>
            <person name="Torres-Martinez S."/>
            <person name="Idnurm A."/>
            <person name="Herrera-Estrella A."/>
            <person name="Gabaldon T."/>
            <person name="Grigoriev I.V."/>
        </authorList>
    </citation>
    <scope>NUCLEOTIDE SEQUENCE [LARGE SCALE GENOMIC DNA]</scope>
    <source>
        <strain evidence="4 5">CBS 277.49</strain>
    </source>
</reference>
<feature type="compositionally biased region" description="Low complexity" evidence="2">
    <location>
        <begin position="191"/>
        <end position="208"/>
    </location>
</feature>
<dbReference type="Pfam" id="PF19314">
    <property type="entry name" value="DUF5917"/>
    <property type="match status" value="1"/>
</dbReference>
<evidence type="ECO:0000256" key="2">
    <source>
        <dbReference type="SAM" id="MobiDB-lite"/>
    </source>
</evidence>
<feature type="domain" description="FHF complex subunit HOOK-interacting protein C-terminal" evidence="3">
    <location>
        <begin position="611"/>
        <end position="655"/>
    </location>
</feature>
<dbReference type="AlphaFoldDB" id="A0A162YRN3"/>
<evidence type="ECO:0000313" key="5">
    <source>
        <dbReference type="Proteomes" id="UP000077051"/>
    </source>
</evidence>
<protein>
    <recommendedName>
        <fullName evidence="3">FHF complex subunit HOOK-interacting protein C-terminal domain-containing protein</fullName>
    </recommendedName>
</protein>
<dbReference type="EMBL" id="AMYB01000007">
    <property type="protein sequence ID" value="OAD00197.1"/>
    <property type="molecule type" value="Genomic_DNA"/>
</dbReference>
<evidence type="ECO:0000256" key="1">
    <source>
        <dbReference type="ARBA" id="ARBA00024336"/>
    </source>
</evidence>
<dbReference type="Pfam" id="PF10257">
    <property type="entry name" value="RAI16-like"/>
    <property type="match status" value="1"/>
</dbReference>
<accession>A0A162YRN3</accession>
<feature type="region of interest" description="Disordered" evidence="2">
    <location>
        <begin position="689"/>
        <end position="715"/>
    </location>
</feature>
<feature type="compositionally biased region" description="Basic and acidic residues" evidence="2">
    <location>
        <begin position="577"/>
        <end position="596"/>
    </location>
</feature>
<comment type="caution">
    <text evidence="4">The sequence shown here is derived from an EMBL/GenBank/DDBJ whole genome shotgun (WGS) entry which is preliminary data.</text>
</comment>
<dbReference type="InterPro" id="IPR019384">
    <property type="entry name" value="FHIP"/>
</dbReference>
<sequence length="955" mass="107334">MDYFAKFKKRIAPPKAPPTSAMQLAKFHKYWEYVHNIFVMDDRKANIHVQQTEIPSKLRQMVDLLVDEEARQEDNTTGLCMEYFLKHGVLQYLVTAAEKADYPVGIRGEAIQMVNSLIELLDDRFLVHNAVHKPTIKLLRFCVLDDRQSELYSDSLVDLMYTICSKIHGFPALLNVFFHDKHWLTTPQKNTATDHPTATAPAATPEAASKLADEPHEYEFLLFTYLLRFVHREGRSGDYARTGLLFLMEMADGQLGDFILESDFATIMAAGLGALYSQLPRKLIVRDEIDHIYANPTSYLLGQDNLDDNSSSNNMRFPVGIGAEYSNSPEFKYQLDSFLKLLEFCQDVLTRCPNPAICVSLLNSVRTIFLENILYPSILECSDMDGSSVAVISYIDLILQTLQQDDLSKVVVGYLMDDEEAASDILTGIKKLDISAASSTHFTLKDLIFSRLKSNSQTTVIATLKLLKTLVTKHCRYSLGLLSISPDTTDSAIIISHHLREVELYFSLIIAIDAAHAEDVLACGYEDYLRDVEMAIGNDWCYQHSRPVGDAAAAADDCLRGRAEPPKAKRRRSFKYGQREARDEEDESDKRARQTRQEPCSLVRHRVRSTDPLMQILLSLLSHFFTQSSELNLALTGVISALALCPYRSLEGWIAFSESDRTNRDDVLVLNADGQPAVSQTKVRRQDIYASFETSPPVNDDDDDDDRSVDFGAERESSKKTVPTYFKSYPPFFTLLRTLTQQVDYYRSEIQTFDKLLEERRNALIAGEVSFLDKRIVSPSSSTSTSMNSHRAQQLNTSILNRRPSILRPSLSTDPYTPALSPSSSASTALGTGSPRISAQPPPVPAVNMNVILNNPVSPLTLHVRKTSTTRIQPLFPSNFVNDREEPILDLNDEDEHTFAPKTADPSRPKRVDKSTEITLSMLLNNVVILEEAVKELVALMQVRCSLGIDQVAYV</sequence>
<dbReference type="PANTHER" id="PTHR21705">
    <property type="entry name" value="RAI16 PROTEIN-RELATED"/>
    <property type="match status" value="1"/>
</dbReference>
<feature type="region of interest" description="Disordered" evidence="2">
    <location>
        <begin position="189"/>
        <end position="208"/>
    </location>
</feature>
<dbReference type="InterPro" id="IPR045669">
    <property type="entry name" value="FHIP_C"/>
</dbReference>
<name>A0A162YRN3_MUCCL</name>
<organism evidence="4 5">
    <name type="scientific">Mucor lusitanicus CBS 277.49</name>
    <dbReference type="NCBI Taxonomy" id="747725"/>
    <lineage>
        <taxon>Eukaryota</taxon>
        <taxon>Fungi</taxon>
        <taxon>Fungi incertae sedis</taxon>
        <taxon>Mucoromycota</taxon>
        <taxon>Mucoromycotina</taxon>
        <taxon>Mucoromycetes</taxon>
        <taxon>Mucorales</taxon>
        <taxon>Mucorineae</taxon>
        <taxon>Mucoraceae</taxon>
        <taxon>Mucor</taxon>
    </lineage>
</organism>
<dbReference type="VEuPathDB" id="FungiDB:MUCCIDRAFT_166000"/>
<dbReference type="STRING" id="747725.A0A162YRN3"/>
<feature type="compositionally biased region" description="Low complexity" evidence="2">
    <location>
        <begin position="817"/>
        <end position="835"/>
    </location>
</feature>
<proteinExistence type="inferred from homology"/>